<organism evidence="1 2">
    <name type="scientific">uncultured phage cr8_1</name>
    <dbReference type="NCBI Taxonomy" id="2772068"/>
    <lineage>
        <taxon>Viruses</taxon>
        <taxon>Duplodnaviria</taxon>
        <taxon>Heunggongvirae</taxon>
        <taxon>Uroviricota</taxon>
        <taxon>Caudoviricetes</taxon>
        <taxon>Crassvirales</taxon>
        <taxon>Intestiviridae</taxon>
        <taxon>Obtuvirinae</taxon>
        <taxon>Fohxhuevirus</taxon>
        <taxon>Fohxhuevirus gastrointestinalis</taxon>
    </lineage>
</organism>
<dbReference type="Proteomes" id="UP000594003">
    <property type="component" value="Segment"/>
</dbReference>
<reference evidence="1 2" key="1">
    <citation type="submission" date="2020-07" db="EMBL/GenBank/DDBJ databases">
        <title>Taxonomic proposal: Crassvirales, a new order of highly abundant and diverse bacterial viruses.</title>
        <authorList>
            <person name="Shkoporov A.N."/>
            <person name="Stockdale S.R."/>
            <person name="Guerin E."/>
            <person name="Ross R.P."/>
            <person name="Hill C."/>
        </authorList>
    </citation>
    <scope>NUCLEOTIDE SEQUENCE [LARGE SCALE GENOMIC DNA]</scope>
</reference>
<dbReference type="GeneID" id="65129388"/>
<dbReference type="KEGG" id="vg:65129388"/>
<protein>
    <submittedName>
        <fullName evidence="1">Uracil-DNA glycosylase</fullName>
    </submittedName>
</protein>
<dbReference type="EMBL" id="MT774384">
    <property type="protein sequence ID" value="QOR58905.1"/>
    <property type="molecule type" value="Genomic_DNA"/>
</dbReference>
<keyword evidence="2" id="KW-1185">Reference proteome</keyword>
<evidence type="ECO:0000313" key="2">
    <source>
        <dbReference type="Proteomes" id="UP000594003"/>
    </source>
</evidence>
<accession>A0A7M1RWU0</accession>
<dbReference type="RefSeq" id="YP_010111063.1">
    <property type="nucleotide sequence ID" value="NC_055877.1"/>
</dbReference>
<proteinExistence type="predicted"/>
<name>A0A7M1RWU0_9CAUD</name>
<sequence>MIPKVCEGCPLGMFNTKCKCLSGVGNPMSGMIIVVPNVDYNAYKNRGMTFSKYVEIINDVITPFTGGLEQLVPFIVPLIRCKLDDKCPINESIVRRCMLHTFADIRINNIKKIMVLGRAATDFGFDIIKGKDKLYHVAPFVYSTNYSPFIKFIDDSKYKEFCNRLIKWISANKDNNYNGMEIVNILNDT</sequence>
<evidence type="ECO:0000313" key="1">
    <source>
        <dbReference type="EMBL" id="QOR58905.1"/>
    </source>
</evidence>